<feature type="compositionally biased region" description="Gly residues" evidence="1">
    <location>
        <begin position="19"/>
        <end position="34"/>
    </location>
</feature>
<gene>
    <name evidence="2" type="ORF">AXG93_2415s1460</name>
</gene>
<name>A0A176VUT8_MARPO</name>
<reference evidence="2" key="1">
    <citation type="submission" date="2016-03" db="EMBL/GenBank/DDBJ databases">
        <title>Mechanisms controlling the formation of the plant cell surface in tip-growing cells are functionally conserved among land plants.</title>
        <authorList>
            <person name="Honkanen S."/>
            <person name="Jones V.A."/>
            <person name="Morieri G."/>
            <person name="Champion C."/>
            <person name="Hetherington A.J."/>
            <person name="Kelly S."/>
            <person name="Saint-Marcoux D."/>
            <person name="Proust H."/>
            <person name="Prescott H."/>
            <person name="Dolan L."/>
        </authorList>
    </citation>
    <scope>NUCLEOTIDE SEQUENCE [LARGE SCALE GENOMIC DNA]</scope>
    <source>
        <tissue evidence="2">Whole gametophyte</tissue>
    </source>
</reference>
<feature type="compositionally biased region" description="Basic and acidic residues" evidence="1">
    <location>
        <begin position="109"/>
        <end position="121"/>
    </location>
</feature>
<comment type="caution">
    <text evidence="2">The sequence shown here is derived from an EMBL/GenBank/DDBJ whole genome shotgun (WGS) entry which is preliminary data.</text>
</comment>
<dbReference type="EMBL" id="LVLJ01002571">
    <property type="protein sequence ID" value="OAE24564.1"/>
    <property type="molecule type" value="Genomic_DNA"/>
</dbReference>
<organism evidence="2 3">
    <name type="scientific">Marchantia polymorpha subsp. ruderalis</name>
    <dbReference type="NCBI Taxonomy" id="1480154"/>
    <lineage>
        <taxon>Eukaryota</taxon>
        <taxon>Viridiplantae</taxon>
        <taxon>Streptophyta</taxon>
        <taxon>Embryophyta</taxon>
        <taxon>Marchantiophyta</taxon>
        <taxon>Marchantiopsida</taxon>
        <taxon>Marchantiidae</taxon>
        <taxon>Marchantiales</taxon>
        <taxon>Marchantiaceae</taxon>
        <taxon>Marchantia</taxon>
    </lineage>
</organism>
<evidence type="ECO:0000313" key="3">
    <source>
        <dbReference type="Proteomes" id="UP000077202"/>
    </source>
</evidence>
<sequence length="121" mass="13025">MASDMWSWRGEVLALPGLGVGAGGGAGVTTGGNGTQRDGGADDRRTQGRQNEKPVRQRRPREDSGVYTVSALRSRSLHLPFCCKAFAERGERHVASLLRPSLESGSSWGKKDRHVDSYGLS</sequence>
<feature type="region of interest" description="Disordered" evidence="1">
    <location>
        <begin position="19"/>
        <end position="65"/>
    </location>
</feature>
<evidence type="ECO:0000256" key="1">
    <source>
        <dbReference type="SAM" id="MobiDB-lite"/>
    </source>
</evidence>
<dbReference type="Proteomes" id="UP000077202">
    <property type="component" value="Unassembled WGS sequence"/>
</dbReference>
<feature type="region of interest" description="Disordered" evidence="1">
    <location>
        <begin position="101"/>
        <end position="121"/>
    </location>
</feature>
<dbReference type="AlphaFoldDB" id="A0A176VUT8"/>
<evidence type="ECO:0000313" key="2">
    <source>
        <dbReference type="EMBL" id="OAE24564.1"/>
    </source>
</evidence>
<protein>
    <submittedName>
        <fullName evidence="2">Uncharacterized protein</fullName>
    </submittedName>
</protein>
<proteinExistence type="predicted"/>
<feature type="compositionally biased region" description="Basic and acidic residues" evidence="1">
    <location>
        <begin position="39"/>
        <end position="64"/>
    </location>
</feature>
<accession>A0A176VUT8</accession>
<keyword evidence="3" id="KW-1185">Reference proteome</keyword>